<dbReference type="Proteomes" id="UP001056201">
    <property type="component" value="Chromosome 1"/>
</dbReference>
<dbReference type="RefSeq" id="WP_250194279.1">
    <property type="nucleotide sequence ID" value="NZ_CP097635.1"/>
</dbReference>
<proteinExistence type="predicted"/>
<accession>A0ABY4S458</accession>
<name>A0ABY4S458_AQUTE</name>
<dbReference type="EMBL" id="CP097635">
    <property type="protein sequence ID" value="URI06014.1"/>
    <property type="molecule type" value="Genomic_DNA"/>
</dbReference>
<sequence length="107" mass="11314">MGQARLRGTTEQRKAAAIDRQLALRPKFITCNNCQAQLTDMSPMDIAGLDGIQAAFTAHCPACGHDTYAIKGEREAVARLHMAIEDNVGAEAKAGVVPAANRPDPAA</sequence>
<protein>
    <submittedName>
        <fullName evidence="1">Uncharacterized protein</fullName>
    </submittedName>
</protein>
<evidence type="ECO:0000313" key="1">
    <source>
        <dbReference type="EMBL" id="URI06014.1"/>
    </source>
</evidence>
<keyword evidence="2" id="KW-1185">Reference proteome</keyword>
<organism evidence="1 2">
    <name type="scientific">Aquincola tertiaricarbonis</name>
    <dbReference type="NCBI Taxonomy" id="391953"/>
    <lineage>
        <taxon>Bacteria</taxon>
        <taxon>Pseudomonadati</taxon>
        <taxon>Pseudomonadota</taxon>
        <taxon>Betaproteobacteria</taxon>
        <taxon>Burkholderiales</taxon>
        <taxon>Sphaerotilaceae</taxon>
        <taxon>Aquincola</taxon>
    </lineage>
</organism>
<evidence type="ECO:0000313" key="2">
    <source>
        <dbReference type="Proteomes" id="UP001056201"/>
    </source>
</evidence>
<gene>
    <name evidence="1" type="ORF">MW290_08705</name>
</gene>
<reference evidence="1" key="1">
    <citation type="submission" date="2022-05" db="EMBL/GenBank/DDBJ databases">
        <title>An RpoN-dependent PEP-CTERM gene is involved in floc formation of an Aquincola tertiaricarbonis strain.</title>
        <authorList>
            <person name="Qiu D."/>
            <person name="Xia M."/>
        </authorList>
    </citation>
    <scope>NUCLEOTIDE SEQUENCE</scope>
    <source>
        <strain evidence="1">RN12</strain>
    </source>
</reference>